<dbReference type="AlphaFoldDB" id="A0A7S4JIN7"/>
<protein>
    <submittedName>
        <fullName evidence="2">Uncharacterized protein</fullName>
    </submittedName>
</protein>
<feature type="compositionally biased region" description="Low complexity" evidence="1">
    <location>
        <begin position="88"/>
        <end position="107"/>
    </location>
</feature>
<feature type="compositionally biased region" description="Low complexity" evidence="1">
    <location>
        <begin position="1"/>
        <end position="17"/>
    </location>
</feature>
<proteinExistence type="predicted"/>
<name>A0A7S4JIN7_9STRA</name>
<gene>
    <name evidence="2" type="ORF">OAUR00152_LOCUS28381</name>
</gene>
<evidence type="ECO:0000313" key="2">
    <source>
        <dbReference type="EMBL" id="CAE2264736.1"/>
    </source>
</evidence>
<feature type="region of interest" description="Disordered" evidence="1">
    <location>
        <begin position="1"/>
        <end position="148"/>
    </location>
</feature>
<reference evidence="2" key="1">
    <citation type="submission" date="2021-01" db="EMBL/GenBank/DDBJ databases">
        <authorList>
            <person name="Corre E."/>
            <person name="Pelletier E."/>
            <person name="Niang G."/>
            <person name="Scheremetjew M."/>
            <person name="Finn R."/>
            <person name="Kale V."/>
            <person name="Holt S."/>
            <person name="Cochrane G."/>
            <person name="Meng A."/>
            <person name="Brown T."/>
            <person name="Cohen L."/>
        </authorList>
    </citation>
    <scope>NUCLEOTIDE SEQUENCE</scope>
    <source>
        <strain evidence="2">Isolate 1302-5</strain>
    </source>
</reference>
<organism evidence="2">
    <name type="scientific">Odontella aurita</name>
    <dbReference type="NCBI Taxonomy" id="265563"/>
    <lineage>
        <taxon>Eukaryota</taxon>
        <taxon>Sar</taxon>
        <taxon>Stramenopiles</taxon>
        <taxon>Ochrophyta</taxon>
        <taxon>Bacillariophyta</taxon>
        <taxon>Mediophyceae</taxon>
        <taxon>Biddulphiophycidae</taxon>
        <taxon>Eupodiscales</taxon>
        <taxon>Odontellaceae</taxon>
        <taxon>Odontella</taxon>
    </lineage>
</organism>
<feature type="region of interest" description="Disordered" evidence="1">
    <location>
        <begin position="283"/>
        <end position="312"/>
    </location>
</feature>
<feature type="compositionally biased region" description="Polar residues" evidence="1">
    <location>
        <begin position="113"/>
        <end position="125"/>
    </location>
</feature>
<accession>A0A7S4JIN7</accession>
<dbReference type="EMBL" id="HBKQ01041151">
    <property type="protein sequence ID" value="CAE2264736.1"/>
    <property type="molecule type" value="Transcribed_RNA"/>
</dbReference>
<evidence type="ECO:0000256" key="1">
    <source>
        <dbReference type="SAM" id="MobiDB-lite"/>
    </source>
</evidence>
<feature type="compositionally biased region" description="Acidic residues" evidence="1">
    <location>
        <begin position="290"/>
        <end position="299"/>
    </location>
</feature>
<sequence>MSTAMRRSASSSSAAAAMRKEEENAMSTMSGGVAAAAAPAPPQCKGADAGGGDDNEPPRRRLPFGRIDLNVGRRISASTKKVWRKKPAPTSTSRSRSASAIAAPASPELVAPQRTQSQPLPSSSALGPEETRSVAEEEPVAAEAGGGLDGIFRLGTFAQADDDSSSFWSEERSSLLTLKRANPVFDSVDSEDEDEYDYQSDRECDYGLSSPFKRMRSSFLEEACDLADRRGEEEDEERLQDGARDAPAAAAAAAVSSSSTTLALGLGPGQSYYLPRTLWKMPSGEPFLGDTDDESESSDDCDRQGAACSEIF</sequence>